<feature type="domain" description="CHAD" evidence="2">
    <location>
        <begin position="236"/>
        <end position="521"/>
    </location>
</feature>
<dbReference type="PANTHER" id="PTHR39339:SF1">
    <property type="entry name" value="CHAD DOMAIN-CONTAINING PROTEIN"/>
    <property type="match status" value="1"/>
</dbReference>
<evidence type="ECO:0000256" key="1">
    <source>
        <dbReference type="SAM" id="MobiDB-lite"/>
    </source>
</evidence>
<sequence>MVHAERERERKFSVDEAYEPPDLSDLVRVRADGTDVLVTTYFDTPDLRLWRQGAVLRRRTGGPDAGWHLKLAVLPAEEGPAGMRVRDEIRFPPSADETADTPPAALLDLIRVLLADQEVGPHGCLRTERTRSTLLRPDGTELAELADDRVTVEPRPGPGTGPTGPGTGPGTTSAMVTHFRELEVEDRAGARGAAEVLDAVAERLHSAGAGSAVGSKATRLLGDPQALGPLVPPVPELTPDSPARSAVQAYLTTYFGALRREDLRVRLDAEDSVHQFRVATRRLRAGLRAFRPLIEPGWGDELNAELRWLAHTFAPLRDTEVQRERLLARADRLPDPDLAGRVREFLGRRLDRELADAWDAANRVLASERYLVLHERLRAAAWAPRTRPGPRDRCGDVLPPLANDAWRRLDKAARSLGTKQPDAVWHRARIRAKRARYTAEACAPALGKPAARLAKRLSQLTDLLGEHQDAVVAAETLTRLATTGRVPVLTAYWLGVMHEQERAEAGRARAAFPAVWADVRRPKFRNWLTEGL</sequence>
<proteinExistence type="predicted"/>
<dbReference type="Gene3D" id="2.40.320.10">
    <property type="entry name" value="Hypothetical Protein Pfu-838710-001"/>
    <property type="match status" value="1"/>
</dbReference>
<dbReference type="PANTHER" id="PTHR39339">
    <property type="entry name" value="SLR1444 PROTEIN"/>
    <property type="match status" value="1"/>
</dbReference>
<gene>
    <name evidence="3" type="ORF">HEB94_009639</name>
</gene>
<feature type="region of interest" description="Disordered" evidence="1">
    <location>
        <begin position="151"/>
        <end position="172"/>
    </location>
</feature>
<dbReference type="PROSITE" id="PS51708">
    <property type="entry name" value="CHAD"/>
    <property type="match status" value="1"/>
</dbReference>
<dbReference type="SMART" id="SM00880">
    <property type="entry name" value="CHAD"/>
    <property type="match status" value="1"/>
</dbReference>
<dbReference type="Gene3D" id="1.40.20.10">
    <property type="entry name" value="CHAD domain"/>
    <property type="match status" value="1"/>
</dbReference>
<evidence type="ECO:0000313" key="3">
    <source>
        <dbReference type="EMBL" id="MBE1612791.1"/>
    </source>
</evidence>
<accession>A0A927N5I9</accession>
<dbReference type="EMBL" id="JADBEM010000001">
    <property type="protein sequence ID" value="MBE1612791.1"/>
    <property type="molecule type" value="Genomic_DNA"/>
</dbReference>
<dbReference type="Proteomes" id="UP000638648">
    <property type="component" value="Unassembled WGS sequence"/>
</dbReference>
<dbReference type="SMART" id="SM01118">
    <property type="entry name" value="CYTH"/>
    <property type="match status" value="1"/>
</dbReference>
<evidence type="ECO:0000259" key="2">
    <source>
        <dbReference type="PROSITE" id="PS51708"/>
    </source>
</evidence>
<dbReference type="InterPro" id="IPR033469">
    <property type="entry name" value="CYTH-like_dom_sf"/>
</dbReference>
<organism evidence="3 4">
    <name type="scientific">Actinopolymorpha pittospori</name>
    <dbReference type="NCBI Taxonomy" id="648752"/>
    <lineage>
        <taxon>Bacteria</taxon>
        <taxon>Bacillati</taxon>
        <taxon>Actinomycetota</taxon>
        <taxon>Actinomycetes</taxon>
        <taxon>Propionibacteriales</taxon>
        <taxon>Actinopolymorphaceae</taxon>
        <taxon>Actinopolymorpha</taxon>
    </lineage>
</organism>
<feature type="compositionally biased region" description="Gly residues" evidence="1">
    <location>
        <begin position="158"/>
        <end position="169"/>
    </location>
</feature>
<dbReference type="Pfam" id="PF01928">
    <property type="entry name" value="CYTH"/>
    <property type="match status" value="1"/>
</dbReference>
<dbReference type="InterPro" id="IPR007899">
    <property type="entry name" value="CHAD_dom"/>
</dbReference>
<reference evidence="3" key="1">
    <citation type="submission" date="2020-10" db="EMBL/GenBank/DDBJ databases">
        <title>Sequencing the genomes of 1000 actinobacteria strains.</title>
        <authorList>
            <person name="Klenk H.-P."/>
        </authorList>
    </citation>
    <scope>NUCLEOTIDE SEQUENCE</scope>
    <source>
        <strain evidence="3">DSM 45354</strain>
    </source>
</reference>
<dbReference type="RefSeq" id="WP_192755772.1">
    <property type="nucleotide sequence ID" value="NZ_BAABJL010000084.1"/>
</dbReference>
<dbReference type="CDD" id="cd07374">
    <property type="entry name" value="CYTH-like_Pase"/>
    <property type="match status" value="1"/>
</dbReference>
<dbReference type="InterPro" id="IPR023577">
    <property type="entry name" value="CYTH_domain"/>
</dbReference>
<dbReference type="AlphaFoldDB" id="A0A927N5I9"/>
<evidence type="ECO:0000313" key="4">
    <source>
        <dbReference type="Proteomes" id="UP000638648"/>
    </source>
</evidence>
<dbReference type="SUPFAM" id="SSF55154">
    <property type="entry name" value="CYTH-like phosphatases"/>
    <property type="match status" value="1"/>
</dbReference>
<dbReference type="Pfam" id="PF05235">
    <property type="entry name" value="CHAD"/>
    <property type="match status" value="1"/>
</dbReference>
<comment type="caution">
    <text evidence="3">The sequence shown here is derived from an EMBL/GenBank/DDBJ whole genome shotgun (WGS) entry which is preliminary data.</text>
</comment>
<protein>
    <submittedName>
        <fullName evidence="3">CHAD domain-containing protein</fullName>
    </submittedName>
</protein>
<keyword evidence="4" id="KW-1185">Reference proteome</keyword>
<dbReference type="InterPro" id="IPR038186">
    <property type="entry name" value="CHAD_dom_sf"/>
</dbReference>
<name>A0A927N5I9_9ACTN</name>